<evidence type="ECO:0000313" key="5">
    <source>
        <dbReference type="Proteomes" id="UP000280346"/>
    </source>
</evidence>
<dbReference type="EMBL" id="RZIJ01000001">
    <property type="protein sequence ID" value="RUQ75894.1"/>
    <property type="molecule type" value="Genomic_DNA"/>
</dbReference>
<dbReference type="Gene3D" id="3.10.129.10">
    <property type="entry name" value="Hotdog Thioesterase"/>
    <property type="match status" value="1"/>
</dbReference>
<dbReference type="SUPFAM" id="SSF54637">
    <property type="entry name" value="Thioesterase/thiol ester dehydrase-isomerase"/>
    <property type="match status" value="1"/>
</dbReference>
<dbReference type="PANTHER" id="PTHR43767:SF8">
    <property type="entry name" value="LONG-CHAIN-FATTY-ACID--COA LIGASE"/>
    <property type="match status" value="1"/>
</dbReference>
<evidence type="ECO:0000256" key="1">
    <source>
        <dbReference type="ARBA" id="ARBA00022598"/>
    </source>
</evidence>
<dbReference type="InterPro" id="IPR050237">
    <property type="entry name" value="ATP-dep_AMP-bd_enzyme"/>
</dbReference>
<dbReference type="GO" id="GO:0016874">
    <property type="term" value="F:ligase activity"/>
    <property type="evidence" value="ECO:0007669"/>
    <property type="project" value="UniProtKB-KW"/>
</dbReference>
<dbReference type="InterPro" id="IPR054545">
    <property type="entry name" value="ApeI-like"/>
</dbReference>
<feature type="domain" description="AMP-dependent synthetase/ligase" evidence="2">
    <location>
        <begin position="95"/>
        <end position="295"/>
    </location>
</feature>
<evidence type="ECO:0000259" key="3">
    <source>
        <dbReference type="Pfam" id="PF22818"/>
    </source>
</evidence>
<dbReference type="Pfam" id="PF22818">
    <property type="entry name" value="ApeI-like"/>
    <property type="match status" value="1"/>
</dbReference>
<sequence>MLDLSRLLVAPPVSDRPVAESGGRLIGMGQFAADVATNAERIRVAGCRRGLLVTQDAYWGAVGLFALLHAGAEAVLPQNGQPGTLAALADVRDRVIGDAALDGTGDALRLEPGVARTAPALALLDPEAPLCFFTSGSTGRPKPVRKTLALLQREAEAIEALLGSVVPADAWVHATVPHQHVYGMAFRLCWPLATGRPFSGTAHALWESALAALDGGSVLVTSPAHLARLEGIAPLPPGRRPSLVLSAGAPLSDEAADAAARVLGTVPTEIFGSSETGAVAHRARRLPDPAWRPLPGVTVGRTEDGRLRVRSPAVPGDGVHVGGDLVDLDGEGGFRLLGRADRIVKIEGKRVSLPEIEEHLRRQPWVADAAALPVGDMAPRLAAVVVPSAEGRALLSEIGPFRFGRLLRRELGATQEPAGLPRHWRFVDALPQGVLGKRVPGDLLRLFKGDGAMMAETTDAQTSVAEARPQRPTEPEIRAVRSGGEGVELDLYLPGDLAQIDGHFPGLPIVPGVALIDWAVTLGARHGIPVAVARDFQVKFRRVTVPDSAVTLSLRHLAARRRLAFEYRAGDETLTSGTIALEDPPKDGGDQA</sequence>
<gene>
    <name evidence="4" type="ORF">EJ913_01920</name>
</gene>
<protein>
    <submittedName>
        <fullName evidence="4">Uncharacterized protein</fullName>
    </submittedName>
</protein>
<dbReference type="Proteomes" id="UP000280346">
    <property type="component" value="Unassembled WGS sequence"/>
</dbReference>
<dbReference type="InterPro" id="IPR045851">
    <property type="entry name" value="AMP-bd_C_sf"/>
</dbReference>
<dbReference type="InterPro" id="IPR042099">
    <property type="entry name" value="ANL_N_sf"/>
</dbReference>
<proteinExistence type="predicted"/>
<dbReference type="PANTHER" id="PTHR43767">
    <property type="entry name" value="LONG-CHAIN-FATTY-ACID--COA LIGASE"/>
    <property type="match status" value="1"/>
</dbReference>
<dbReference type="Pfam" id="PF00501">
    <property type="entry name" value="AMP-binding"/>
    <property type="match status" value="1"/>
</dbReference>
<dbReference type="RefSeq" id="WP_126994280.1">
    <property type="nucleotide sequence ID" value="NZ_JBNPXW010000001.1"/>
</dbReference>
<comment type="caution">
    <text evidence="4">The sequence shown here is derived from an EMBL/GenBank/DDBJ whole genome shotgun (WGS) entry which is preliminary data.</text>
</comment>
<dbReference type="InterPro" id="IPR029069">
    <property type="entry name" value="HotDog_dom_sf"/>
</dbReference>
<evidence type="ECO:0000313" key="4">
    <source>
        <dbReference type="EMBL" id="RUQ75894.1"/>
    </source>
</evidence>
<dbReference type="InterPro" id="IPR000873">
    <property type="entry name" value="AMP-dep_synth/lig_dom"/>
</dbReference>
<dbReference type="AlphaFoldDB" id="A0A433JFF7"/>
<evidence type="ECO:0000259" key="2">
    <source>
        <dbReference type="Pfam" id="PF00501"/>
    </source>
</evidence>
<organism evidence="4 5">
    <name type="scientific">Azospirillum doebereinerae</name>
    <dbReference type="NCBI Taxonomy" id="92933"/>
    <lineage>
        <taxon>Bacteria</taxon>
        <taxon>Pseudomonadati</taxon>
        <taxon>Pseudomonadota</taxon>
        <taxon>Alphaproteobacteria</taxon>
        <taxon>Rhodospirillales</taxon>
        <taxon>Azospirillaceae</taxon>
        <taxon>Azospirillum</taxon>
    </lineage>
</organism>
<name>A0A433JFF7_9PROT</name>
<keyword evidence="5" id="KW-1185">Reference proteome</keyword>
<dbReference type="SUPFAM" id="SSF56801">
    <property type="entry name" value="Acetyl-CoA synthetase-like"/>
    <property type="match status" value="1"/>
</dbReference>
<dbReference type="Gene3D" id="3.30.300.30">
    <property type="match status" value="1"/>
</dbReference>
<dbReference type="Gene3D" id="3.40.50.12780">
    <property type="entry name" value="N-terminal domain of ligase-like"/>
    <property type="match status" value="1"/>
</dbReference>
<reference evidence="4 5" key="1">
    <citation type="submission" date="2018-12" db="EMBL/GenBank/DDBJ databases">
        <authorList>
            <person name="Yang Y."/>
        </authorList>
    </citation>
    <scope>NUCLEOTIDE SEQUENCE [LARGE SCALE GENOMIC DNA]</scope>
    <source>
        <strain evidence="4 5">GSF71</strain>
    </source>
</reference>
<accession>A0A433JFF7</accession>
<keyword evidence="1" id="KW-0436">Ligase</keyword>
<feature type="domain" description="ApeI dehydratase-like" evidence="3">
    <location>
        <begin position="484"/>
        <end position="577"/>
    </location>
</feature>
<dbReference type="OrthoDB" id="9787658at2"/>